<reference evidence="5 6" key="1">
    <citation type="journal article" date="2019" name="Int. J. Syst. Evol. Microbiol.">
        <title>The Global Catalogue of Microorganisms (GCM) 10K type strain sequencing project: providing services to taxonomists for standard genome sequencing and annotation.</title>
        <authorList>
            <consortium name="The Broad Institute Genomics Platform"/>
            <consortium name="The Broad Institute Genome Sequencing Center for Infectious Disease"/>
            <person name="Wu L."/>
            <person name="Ma J."/>
        </authorList>
    </citation>
    <scope>NUCLEOTIDE SEQUENCE [LARGE SCALE GENOMIC DNA]</scope>
    <source>
        <strain evidence="5 6">JCM 14718</strain>
    </source>
</reference>
<dbReference type="InterPro" id="IPR029058">
    <property type="entry name" value="AB_hydrolase_fold"/>
</dbReference>
<evidence type="ECO:0000313" key="5">
    <source>
        <dbReference type="EMBL" id="GAA1671287.1"/>
    </source>
</evidence>
<comment type="caution">
    <text evidence="5">The sequence shown here is derived from an EMBL/GenBank/DDBJ whole genome shotgun (WGS) entry which is preliminary data.</text>
</comment>
<dbReference type="Proteomes" id="UP001500618">
    <property type="component" value="Unassembled WGS sequence"/>
</dbReference>
<keyword evidence="3" id="KW-0378">Hydrolase</keyword>
<organism evidence="5 6">
    <name type="scientific">Fodinicola feengrottensis</name>
    <dbReference type="NCBI Taxonomy" id="435914"/>
    <lineage>
        <taxon>Bacteria</taxon>
        <taxon>Bacillati</taxon>
        <taxon>Actinomycetota</taxon>
        <taxon>Actinomycetes</taxon>
        <taxon>Mycobacteriales</taxon>
        <taxon>Fodinicola</taxon>
    </lineage>
</organism>
<gene>
    <name evidence="5" type="ORF">GCM10009765_20900</name>
</gene>
<evidence type="ECO:0000256" key="3">
    <source>
        <dbReference type="ARBA" id="ARBA00022801"/>
    </source>
</evidence>
<proteinExistence type="inferred from homology"/>
<comment type="similarity">
    <text evidence="1">Belongs to the peptidase S33 family.</text>
</comment>
<accession>A0ABN2GI25</accession>
<dbReference type="PIRSF" id="PIRSF001112">
    <property type="entry name" value="Epoxide_hydrolase"/>
    <property type="match status" value="1"/>
</dbReference>
<dbReference type="InterPro" id="IPR010497">
    <property type="entry name" value="Epoxide_hydro_N"/>
</dbReference>
<name>A0ABN2GI25_9ACTN</name>
<evidence type="ECO:0000259" key="4">
    <source>
        <dbReference type="Pfam" id="PF06441"/>
    </source>
</evidence>
<dbReference type="Pfam" id="PF06441">
    <property type="entry name" value="EHN"/>
    <property type="match status" value="1"/>
</dbReference>
<dbReference type="PANTHER" id="PTHR21661">
    <property type="entry name" value="EPOXIDE HYDROLASE 1-RELATED"/>
    <property type="match status" value="1"/>
</dbReference>
<feature type="domain" description="Epoxide hydrolase N-terminal" evidence="4">
    <location>
        <begin position="7"/>
        <end position="111"/>
    </location>
</feature>
<evidence type="ECO:0000256" key="1">
    <source>
        <dbReference type="ARBA" id="ARBA00010088"/>
    </source>
</evidence>
<dbReference type="PRINTS" id="PR00412">
    <property type="entry name" value="EPOXHYDRLASE"/>
</dbReference>
<protein>
    <recommendedName>
        <fullName evidence="4">Epoxide hydrolase N-terminal domain-containing protein</fullName>
    </recommendedName>
</protein>
<keyword evidence="6" id="KW-1185">Reference proteome</keyword>
<dbReference type="Gene3D" id="3.40.50.1820">
    <property type="entry name" value="alpha/beta hydrolase"/>
    <property type="match status" value="1"/>
</dbReference>
<evidence type="ECO:0000256" key="2">
    <source>
        <dbReference type="ARBA" id="ARBA00022797"/>
    </source>
</evidence>
<dbReference type="RefSeq" id="WP_344309324.1">
    <property type="nucleotide sequence ID" value="NZ_BAAANY010000008.1"/>
</dbReference>
<dbReference type="EMBL" id="BAAANY010000008">
    <property type="protein sequence ID" value="GAA1671287.1"/>
    <property type="molecule type" value="Genomic_DNA"/>
</dbReference>
<sequence>MTNTQDVRPFQIDIPQAQLDDLRERLDRTRWTEELADGGWDYGVPVARQKELLDYWRSGYDWRAWESRLNSYPQFTTEIDSQNIHFLHVKSPDPDALPLILTHGWPCTSAEYLDVIEPLTHPTEGPSYHLVIPSLPGYGFSGPTKERGWHSRRIAAAWAELMRRLGYSSYGVVGNDIGSQVSVELGRLVPEQVVGVHVQQIWSFPLSEADRVGLSEQDLEYLEGHETFERVMGAYNMLQSQQPQTLAHALADSPAGLLAWKSQLQRALDADFILTNVMIYWLTGTAGSAMRLYFEQTQLDAGPRPEPTTVPVGLAQFADDFHSMRRFSERDHKNIVSWHSYEQGGHWAAHEAPDVLVADIREFFRQLRAKMGS</sequence>
<dbReference type="InterPro" id="IPR000639">
    <property type="entry name" value="Epox_hydrolase-like"/>
</dbReference>
<dbReference type="InterPro" id="IPR016292">
    <property type="entry name" value="Epoxide_hydrolase"/>
</dbReference>
<evidence type="ECO:0000313" key="6">
    <source>
        <dbReference type="Proteomes" id="UP001500618"/>
    </source>
</evidence>
<dbReference type="PANTHER" id="PTHR21661:SF35">
    <property type="entry name" value="EPOXIDE HYDROLASE"/>
    <property type="match status" value="1"/>
</dbReference>
<keyword evidence="2" id="KW-0058">Aromatic hydrocarbons catabolism</keyword>
<dbReference type="SUPFAM" id="SSF53474">
    <property type="entry name" value="alpha/beta-Hydrolases"/>
    <property type="match status" value="1"/>
</dbReference>